<name>A0A830GW43_9CREN</name>
<dbReference type="RefSeq" id="WP_188596357.1">
    <property type="nucleotide sequence ID" value="NZ_BMNL01000002.1"/>
</dbReference>
<gene>
    <name evidence="1" type="ORF">GCM10007981_10490</name>
</gene>
<dbReference type="Proteomes" id="UP000610960">
    <property type="component" value="Unassembled WGS sequence"/>
</dbReference>
<evidence type="ECO:0000313" key="1">
    <source>
        <dbReference type="EMBL" id="GGP20830.1"/>
    </source>
</evidence>
<evidence type="ECO:0000313" key="2">
    <source>
        <dbReference type="Proteomes" id="UP000610960"/>
    </source>
</evidence>
<reference evidence="1" key="2">
    <citation type="submission" date="2020-09" db="EMBL/GenBank/DDBJ databases">
        <authorList>
            <person name="Sun Q."/>
            <person name="Ohkuma M."/>
        </authorList>
    </citation>
    <scope>NUCLEOTIDE SEQUENCE</scope>
    <source>
        <strain evidence="1">JCM 10088</strain>
    </source>
</reference>
<protein>
    <submittedName>
        <fullName evidence="1">Uncharacterized protein</fullName>
    </submittedName>
</protein>
<keyword evidence="2" id="KW-1185">Reference proteome</keyword>
<dbReference type="EMBL" id="BMNL01000002">
    <property type="protein sequence ID" value="GGP20830.1"/>
    <property type="molecule type" value="Genomic_DNA"/>
</dbReference>
<accession>A0A830GW43</accession>
<comment type="caution">
    <text evidence="1">The sequence shown here is derived from an EMBL/GenBank/DDBJ whole genome shotgun (WGS) entry which is preliminary data.</text>
</comment>
<dbReference type="OrthoDB" id="375916at2157"/>
<sequence length="220" mass="23238">MSGKKRSGKSRRNRKFFIIALLAIVVAEVGYISAMLLPALESRPTAVQQGFNSLALMEETLINISSTQPTLVNPAPYINRTTLIFVTIPTTSGCFAPVTTLNSLAKSGYGVILVLMNPYGLQPILGGSQLVTSLSNMQLSCGASPSSGVLLASAYWVTPTANQLPIGLVNATQPLVKININDLNPYMPLAIASYGNGTVKGVVYGPQALNGTVVQKLVEN</sequence>
<reference evidence="1" key="1">
    <citation type="journal article" date="2014" name="Int. J. Syst. Evol. Microbiol.">
        <title>Complete genome sequence of Corynebacterium casei LMG S-19264T (=DSM 44701T), isolated from a smear-ripened cheese.</title>
        <authorList>
            <consortium name="US DOE Joint Genome Institute (JGI-PGF)"/>
            <person name="Walter F."/>
            <person name="Albersmeier A."/>
            <person name="Kalinowski J."/>
            <person name="Ruckert C."/>
        </authorList>
    </citation>
    <scope>NUCLEOTIDE SEQUENCE</scope>
    <source>
        <strain evidence="1">JCM 10088</strain>
    </source>
</reference>
<organism evidence="1 2">
    <name type="scientific">Thermocladium modestius</name>
    <dbReference type="NCBI Taxonomy" id="62609"/>
    <lineage>
        <taxon>Archaea</taxon>
        <taxon>Thermoproteota</taxon>
        <taxon>Thermoprotei</taxon>
        <taxon>Thermoproteales</taxon>
        <taxon>Thermoproteaceae</taxon>
        <taxon>Thermocladium</taxon>
    </lineage>
</organism>
<proteinExistence type="predicted"/>
<dbReference type="AlphaFoldDB" id="A0A830GW43"/>